<feature type="chain" id="PRO_5042544803" description="Ricin B lectin domain-containing protein" evidence="1">
    <location>
        <begin position="23"/>
        <end position="134"/>
    </location>
</feature>
<keyword evidence="1" id="KW-0732">Signal</keyword>
<dbReference type="EMBL" id="MU839853">
    <property type="protein sequence ID" value="KAK1749712.1"/>
    <property type="molecule type" value="Genomic_DNA"/>
</dbReference>
<protein>
    <recommendedName>
        <fullName evidence="4">Ricin B lectin domain-containing protein</fullName>
    </recommendedName>
</protein>
<feature type="signal peptide" evidence="1">
    <location>
        <begin position="1"/>
        <end position="22"/>
    </location>
</feature>
<proteinExistence type="predicted"/>
<organism evidence="2 3">
    <name type="scientific">Echria macrotheca</name>
    <dbReference type="NCBI Taxonomy" id="438768"/>
    <lineage>
        <taxon>Eukaryota</taxon>
        <taxon>Fungi</taxon>
        <taxon>Dikarya</taxon>
        <taxon>Ascomycota</taxon>
        <taxon>Pezizomycotina</taxon>
        <taxon>Sordariomycetes</taxon>
        <taxon>Sordariomycetidae</taxon>
        <taxon>Sordariales</taxon>
        <taxon>Schizotheciaceae</taxon>
        <taxon>Echria</taxon>
    </lineage>
</organism>
<gene>
    <name evidence="2" type="ORF">QBC47DRAFT_418766</name>
</gene>
<reference evidence="2" key="1">
    <citation type="submission" date="2023-06" db="EMBL/GenBank/DDBJ databases">
        <title>Genome-scale phylogeny and comparative genomics of the fungal order Sordariales.</title>
        <authorList>
            <consortium name="Lawrence Berkeley National Laboratory"/>
            <person name="Hensen N."/>
            <person name="Bonometti L."/>
            <person name="Westerberg I."/>
            <person name="Brannstrom I.O."/>
            <person name="Guillou S."/>
            <person name="Cros-Aarteil S."/>
            <person name="Calhoun S."/>
            <person name="Haridas S."/>
            <person name="Kuo A."/>
            <person name="Mondo S."/>
            <person name="Pangilinan J."/>
            <person name="Riley R."/>
            <person name="Labutti K."/>
            <person name="Andreopoulos B."/>
            <person name="Lipzen A."/>
            <person name="Chen C."/>
            <person name="Yanf M."/>
            <person name="Daum C."/>
            <person name="Ng V."/>
            <person name="Clum A."/>
            <person name="Steindorff A."/>
            <person name="Ohm R."/>
            <person name="Martin F."/>
            <person name="Silar P."/>
            <person name="Natvig D."/>
            <person name="Lalanne C."/>
            <person name="Gautier V."/>
            <person name="Ament-Velasquez S.L."/>
            <person name="Kruys A."/>
            <person name="Hutchinson M.I."/>
            <person name="Powell A.J."/>
            <person name="Barry K."/>
            <person name="Miller A.N."/>
            <person name="Grigoriev I.V."/>
            <person name="Debuchy R."/>
            <person name="Gladieux P."/>
            <person name="Thoren M.H."/>
            <person name="Johannesson H."/>
        </authorList>
    </citation>
    <scope>NUCLEOTIDE SEQUENCE</scope>
    <source>
        <strain evidence="2">PSN4</strain>
    </source>
</reference>
<evidence type="ECO:0008006" key="4">
    <source>
        <dbReference type="Google" id="ProtNLM"/>
    </source>
</evidence>
<evidence type="ECO:0000313" key="3">
    <source>
        <dbReference type="Proteomes" id="UP001239445"/>
    </source>
</evidence>
<keyword evidence="3" id="KW-1185">Reference proteome</keyword>
<accession>A0AAJ0F180</accession>
<dbReference type="Proteomes" id="UP001239445">
    <property type="component" value="Unassembled WGS sequence"/>
</dbReference>
<name>A0AAJ0F180_9PEZI</name>
<sequence length="134" mass="14931">MLPNIPTIAVVALAIVGNPVAAKVQWLVNYDTNKNTPAENCAELRIVDDAINGGSLTIADWVCNGREHNGDKQWTFDYAGKFNWYSATIHQNSFYYVEGFGITYRTDHGTFYWSTGRMDLPRSGFWSKSGTALG</sequence>
<evidence type="ECO:0000256" key="1">
    <source>
        <dbReference type="SAM" id="SignalP"/>
    </source>
</evidence>
<dbReference type="AlphaFoldDB" id="A0AAJ0F180"/>
<evidence type="ECO:0000313" key="2">
    <source>
        <dbReference type="EMBL" id="KAK1749712.1"/>
    </source>
</evidence>
<comment type="caution">
    <text evidence="2">The sequence shown here is derived from an EMBL/GenBank/DDBJ whole genome shotgun (WGS) entry which is preliminary data.</text>
</comment>